<evidence type="ECO:0000256" key="3">
    <source>
        <dbReference type="PIRSR" id="PIRSR005902-1"/>
    </source>
</evidence>
<dbReference type="NCBIfam" id="TIGR00010">
    <property type="entry name" value="YchF/TatD family DNA exonuclease"/>
    <property type="match status" value="1"/>
</dbReference>
<dbReference type="InterPro" id="IPR018228">
    <property type="entry name" value="DNase_TatD-rel_CS"/>
</dbReference>
<feature type="binding site" evidence="3">
    <location>
        <position position="154"/>
    </location>
    <ligand>
        <name>a divalent metal cation</name>
        <dbReference type="ChEBI" id="CHEBI:60240"/>
        <label>2</label>
    </ligand>
</feature>
<evidence type="ECO:0000256" key="1">
    <source>
        <dbReference type="ARBA" id="ARBA00022723"/>
    </source>
</evidence>
<dbReference type="AlphaFoldDB" id="A0A0F4LT25"/>
<dbReference type="PANTHER" id="PTHR46124">
    <property type="entry name" value="D-AMINOACYL-TRNA DEACYLASE"/>
    <property type="match status" value="1"/>
</dbReference>
<dbReference type="SUPFAM" id="SSF51556">
    <property type="entry name" value="Metallo-dependent hydrolases"/>
    <property type="match status" value="1"/>
</dbReference>
<name>A0A0F4LT25_9LACO</name>
<dbReference type="PATRIC" id="fig|1218492.5.peg.1450"/>
<evidence type="ECO:0000256" key="2">
    <source>
        <dbReference type="ARBA" id="ARBA00022801"/>
    </source>
</evidence>
<keyword evidence="2 4" id="KW-0378">Hydrolase</keyword>
<feature type="binding site" evidence="3">
    <location>
        <position position="93"/>
    </location>
    <ligand>
        <name>a divalent metal cation</name>
        <dbReference type="ChEBI" id="CHEBI:60240"/>
        <label>1</label>
    </ligand>
</feature>
<accession>A0A0F4LT25</accession>
<proteinExistence type="predicted"/>
<evidence type="ECO:0000313" key="4">
    <source>
        <dbReference type="EMBL" id="KJY60711.1"/>
    </source>
</evidence>
<gene>
    <name evidence="4" type="ORF">JG30_13990</name>
</gene>
<dbReference type="InterPro" id="IPR032466">
    <property type="entry name" value="Metal_Hydrolase"/>
</dbReference>
<dbReference type="FunFam" id="3.20.20.140:FF:000005">
    <property type="entry name" value="TatD family hydrolase"/>
    <property type="match status" value="1"/>
</dbReference>
<dbReference type="PROSITE" id="PS01137">
    <property type="entry name" value="TATD_1"/>
    <property type="match status" value="1"/>
</dbReference>
<reference evidence="4 5" key="1">
    <citation type="submission" date="2015-01" db="EMBL/GenBank/DDBJ databases">
        <title>Comparative genomics of the lactic acid bacteria isolated from the honey bee gut.</title>
        <authorList>
            <person name="Ellegaard K.M."/>
            <person name="Tamarit D."/>
            <person name="Javelind E."/>
            <person name="Olofsson T."/>
            <person name="Andersson S.G."/>
            <person name="Vasquez A."/>
        </authorList>
    </citation>
    <scope>NUCLEOTIDE SEQUENCE [LARGE SCALE GENOMIC DNA]</scope>
    <source>
        <strain evidence="4 5">Bin4</strain>
    </source>
</reference>
<protein>
    <submittedName>
        <fullName evidence="4">TatD family hydrolase</fullName>
    </submittedName>
</protein>
<feature type="binding site" evidence="3">
    <location>
        <position position="7"/>
    </location>
    <ligand>
        <name>a divalent metal cation</name>
        <dbReference type="ChEBI" id="CHEBI:60240"/>
        <label>1</label>
    </ligand>
</feature>
<organism evidence="4 5">
    <name type="scientific">Bombilactobacillus mellifer</name>
    <dbReference type="NCBI Taxonomy" id="1218492"/>
    <lineage>
        <taxon>Bacteria</taxon>
        <taxon>Bacillati</taxon>
        <taxon>Bacillota</taxon>
        <taxon>Bacilli</taxon>
        <taxon>Lactobacillales</taxon>
        <taxon>Lactobacillaceae</taxon>
        <taxon>Bombilactobacillus</taxon>
    </lineage>
</organism>
<dbReference type="PANTHER" id="PTHR46124:SF2">
    <property type="entry name" value="D-AMINOACYL-TRNA DEACYLASE"/>
    <property type="match status" value="1"/>
</dbReference>
<dbReference type="Gene3D" id="3.20.20.140">
    <property type="entry name" value="Metal-dependent hydrolases"/>
    <property type="match status" value="1"/>
</dbReference>
<dbReference type="GO" id="GO:0046872">
    <property type="term" value="F:metal ion binding"/>
    <property type="evidence" value="ECO:0007669"/>
    <property type="project" value="UniProtKB-KW"/>
</dbReference>
<keyword evidence="5" id="KW-1185">Reference proteome</keyword>
<dbReference type="OrthoDB" id="9810005at2"/>
<dbReference type="InterPro" id="IPR001130">
    <property type="entry name" value="TatD-like"/>
</dbReference>
<dbReference type="PROSITE" id="PS01091">
    <property type="entry name" value="TATD_3"/>
    <property type="match status" value="1"/>
</dbReference>
<comment type="caution">
    <text evidence="4">The sequence shown here is derived from an EMBL/GenBank/DDBJ whole genome shotgun (WGS) entry which is preliminary data.</text>
</comment>
<dbReference type="PIRSF" id="PIRSF005902">
    <property type="entry name" value="DNase_TatD"/>
    <property type="match status" value="1"/>
</dbReference>
<dbReference type="InterPro" id="IPR015991">
    <property type="entry name" value="TatD/YcfH-like"/>
</dbReference>
<feature type="binding site" evidence="3">
    <location>
        <position position="130"/>
    </location>
    <ligand>
        <name>a divalent metal cation</name>
        <dbReference type="ChEBI" id="CHEBI:60240"/>
        <label>2</label>
    </ligand>
</feature>
<dbReference type="Proteomes" id="UP000033558">
    <property type="component" value="Unassembled WGS sequence"/>
</dbReference>
<keyword evidence="1 3" id="KW-0479">Metal-binding</keyword>
<feature type="binding site" evidence="3">
    <location>
        <position position="9"/>
    </location>
    <ligand>
        <name>a divalent metal cation</name>
        <dbReference type="ChEBI" id="CHEBI:60240"/>
        <label>1</label>
    </ligand>
</feature>
<dbReference type="Pfam" id="PF01026">
    <property type="entry name" value="TatD_DNase"/>
    <property type="match status" value="1"/>
</dbReference>
<dbReference type="EMBL" id="JXJQ01000010">
    <property type="protein sequence ID" value="KJY60711.1"/>
    <property type="molecule type" value="Genomic_DNA"/>
</dbReference>
<dbReference type="GO" id="GO:0004536">
    <property type="term" value="F:DNA nuclease activity"/>
    <property type="evidence" value="ECO:0007669"/>
    <property type="project" value="InterPro"/>
</dbReference>
<evidence type="ECO:0000313" key="5">
    <source>
        <dbReference type="Proteomes" id="UP000033558"/>
    </source>
</evidence>
<dbReference type="STRING" id="1218492.JG30_13990"/>
<dbReference type="HOGENOM" id="CLU_031506_4_0_9"/>
<sequence length="259" mass="29506">MQLFDSHTHLNDPQLWNQVDYYLQQAQKYNVQELAVVGSDAQLNQRALTLAKQHSQIHAVIGWHPEAAAFFNLSQQKQLVEDIQSPKVVAIGEIGLDYYWEQNPEPRVQQKAFIEQLEIAQQYHLPVNIHTREAWADTYQILRRHPVAAGMVMHSFNGSLAWLDKFLALGCYVSFSGVVSFKNATAVQLAAQNVPLQRLLLETDAPYLAPEPQRGKLNQPAYTYFVAQAVANYRVLPLNIVAQHTFKNACEVYQIHDKN</sequence>
<dbReference type="GO" id="GO:0016788">
    <property type="term" value="F:hydrolase activity, acting on ester bonds"/>
    <property type="evidence" value="ECO:0007669"/>
    <property type="project" value="InterPro"/>
</dbReference>
<dbReference type="GO" id="GO:0005829">
    <property type="term" value="C:cytosol"/>
    <property type="evidence" value="ECO:0007669"/>
    <property type="project" value="TreeGrafter"/>
</dbReference>
<dbReference type="RefSeq" id="WP_046317487.1">
    <property type="nucleotide sequence ID" value="NZ_JBHSZT010000005.1"/>
</dbReference>
<feature type="binding site" evidence="3">
    <location>
        <position position="204"/>
    </location>
    <ligand>
        <name>a divalent metal cation</name>
        <dbReference type="ChEBI" id="CHEBI:60240"/>
        <label>1</label>
    </ligand>
</feature>
<dbReference type="CDD" id="cd01310">
    <property type="entry name" value="TatD_DNAse"/>
    <property type="match status" value="1"/>
</dbReference>